<keyword evidence="1" id="KW-0560">Oxidoreductase</keyword>
<dbReference type="InterPro" id="IPR036188">
    <property type="entry name" value="FAD/NAD-bd_sf"/>
</dbReference>
<organism evidence="4 5">
    <name type="scientific">Thalassovita taeanensis</name>
    <dbReference type="NCBI Taxonomy" id="657014"/>
    <lineage>
        <taxon>Bacteria</taxon>
        <taxon>Pseudomonadati</taxon>
        <taxon>Pseudomonadota</taxon>
        <taxon>Alphaproteobacteria</taxon>
        <taxon>Rhodobacterales</taxon>
        <taxon>Roseobacteraceae</taxon>
        <taxon>Thalassovita</taxon>
    </lineage>
</organism>
<keyword evidence="5" id="KW-1185">Reference proteome</keyword>
<proteinExistence type="predicted"/>
<accession>A0A1H9IYB3</accession>
<gene>
    <name evidence="4" type="ORF">SAMN04488092_11369</name>
</gene>
<dbReference type="Gene3D" id="3.50.50.60">
    <property type="entry name" value="FAD/NAD(P)-binding domain"/>
    <property type="match status" value="1"/>
</dbReference>
<feature type="domain" description="FAD-binding" evidence="3">
    <location>
        <begin position="113"/>
        <end position="323"/>
    </location>
</feature>
<evidence type="ECO:0000256" key="1">
    <source>
        <dbReference type="ARBA" id="ARBA00023002"/>
    </source>
</evidence>
<dbReference type="InterPro" id="IPR050631">
    <property type="entry name" value="PheA/TfdB_FAD_monoxygenase"/>
</dbReference>
<dbReference type="AlphaFoldDB" id="A0A1H9IYB3"/>
<evidence type="ECO:0000259" key="3">
    <source>
        <dbReference type="Pfam" id="PF01494"/>
    </source>
</evidence>
<dbReference type="EMBL" id="FOEP01000013">
    <property type="protein sequence ID" value="SEQ79536.1"/>
    <property type="molecule type" value="Genomic_DNA"/>
</dbReference>
<dbReference type="Gene3D" id="3.30.9.20">
    <property type="match status" value="1"/>
</dbReference>
<name>A0A1H9IYB3_9RHOB</name>
<sequence>MTKLSSIDILGAGPAGLYTAILIRRLMPDVKVQITEQNPEGATFGFGVVFSDQALEFLKADDPETHDLVTPHMERWQNMALNLPGGSVTLDGVGFTAIGRLQLIEILTERARALDISIRFGTPVTDIETLTADLVIGADGLNSLVRNAFADRFKPNVEYFDNHFAWFGATLPFDALTQTFIETEHGPMNAHHYRFSPDSSTFIVECDGETFRKAGFGEMTEAESATFCSRLFSDALKGTQLVTNKSNWRQFPRLWCEHWFAGRYALLGDAVHTAHFSIGSGTRLAMEDAIALTQALARHEHIEDALADYQQKRPPIARKIVDAANTSATWYETFGDKMRLDPMDFAHDYLMRSGRMTEDRLRKLAPRFASDYQAFKAK</sequence>
<dbReference type="PRINTS" id="PR00420">
    <property type="entry name" value="RNGMNOXGNASE"/>
</dbReference>
<reference evidence="4 5" key="1">
    <citation type="submission" date="2016-10" db="EMBL/GenBank/DDBJ databases">
        <authorList>
            <person name="de Groot N.N."/>
        </authorList>
    </citation>
    <scope>NUCLEOTIDE SEQUENCE [LARGE SCALE GENOMIC DNA]</scope>
    <source>
        <strain evidence="4 5">DSM 22007</strain>
    </source>
</reference>
<dbReference type="GO" id="GO:0016491">
    <property type="term" value="F:oxidoreductase activity"/>
    <property type="evidence" value="ECO:0007669"/>
    <property type="project" value="UniProtKB-KW"/>
</dbReference>
<evidence type="ECO:0000313" key="5">
    <source>
        <dbReference type="Proteomes" id="UP000198634"/>
    </source>
</evidence>
<evidence type="ECO:0000313" key="4">
    <source>
        <dbReference type="EMBL" id="SEQ79536.1"/>
    </source>
</evidence>
<keyword evidence="2" id="KW-0520">NAD</keyword>
<protein>
    <submittedName>
        <fullName evidence="4">2-polyprenyl-6-methoxyphenol hydroxylase</fullName>
    </submittedName>
</protein>
<dbReference type="GO" id="GO:0071949">
    <property type="term" value="F:FAD binding"/>
    <property type="evidence" value="ECO:0007669"/>
    <property type="project" value="InterPro"/>
</dbReference>
<dbReference type="SUPFAM" id="SSF51905">
    <property type="entry name" value="FAD/NAD(P)-binding domain"/>
    <property type="match status" value="1"/>
</dbReference>
<dbReference type="RefSeq" id="WP_245776428.1">
    <property type="nucleotide sequence ID" value="NZ_FOEP01000013.1"/>
</dbReference>
<dbReference type="Pfam" id="PF01494">
    <property type="entry name" value="FAD_binding_3"/>
    <property type="match status" value="1"/>
</dbReference>
<dbReference type="Proteomes" id="UP000198634">
    <property type="component" value="Unassembled WGS sequence"/>
</dbReference>
<dbReference type="InterPro" id="IPR002938">
    <property type="entry name" value="FAD-bd"/>
</dbReference>
<dbReference type="PANTHER" id="PTHR43476:SF4">
    <property type="entry name" value="BLR0106 PROTEIN"/>
    <property type="match status" value="1"/>
</dbReference>
<dbReference type="PANTHER" id="PTHR43476">
    <property type="entry name" value="3-(3-HYDROXY-PHENYL)PROPIONATE/3-HYDROXYCINNAMIC ACID HYDROXYLASE"/>
    <property type="match status" value="1"/>
</dbReference>
<dbReference type="STRING" id="657014.SAMN04488092_11369"/>
<evidence type="ECO:0000256" key="2">
    <source>
        <dbReference type="ARBA" id="ARBA00023027"/>
    </source>
</evidence>